<evidence type="ECO:0000313" key="1">
    <source>
        <dbReference type="EMBL" id="CCH00808.1"/>
    </source>
</evidence>
<reference evidence="1 2" key="1">
    <citation type="journal article" date="2012" name="J. Bacteriol.">
        <title>Genome Sequence of Fibrella aestuarina BUZ 2T, a Filamentous Marine Bacterium.</title>
        <authorList>
            <person name="Filippini M."/>
            <person name="Qi W."/>
            <person name="Blom J."/>
            <person name="Goesmann A."/>
            <person name="Smits T.H."/>
            <person name="Bagheri H.C."/>
        </authorList>
    </citation>
    <scope>NUCLEOTIDE SEQUENCE [LARGE SCALE GENOMIC DNA]</scope>
    <source>
        <strain evidence="2">BUZ 2T</strain>
    </source>
</reference>
<dbReference type="KEGG" id="fae:FAES_2799"/>
<dbReference type="Proteomes" id="UP000011058">
    <property type="component" value="Chromosome"/>
</dbReference>
<dbReference type="AlphaFoldDB" id="I0K9K5"/>
<name>I0K9K5_9BACT</name>
<evidence type="ECO:0000313" key="2">
    <source>
        <dbReference type="Proteomes" id="UP000011058"/>
    </source>
</evidence>
<protein>
    <submittedName>
        <fullName evidence="1">Uncharacterized protein</fullName>
    </submittedName>
</protein>
<sequence>MGPDSGKKSGRWSIVLTQDRFTLTGQAGQSSYSPRTA</sequence>
<gene>
    <name evidence="1" type="ORF">FAES_2799</name>
</gene>
<keyword evidence="2" id="KW-1185">Reference proteome</keyword>
<proteinExistence type="predicted"/>
<organism evidence="1 2">
    <name type="scientific">Fibrella aestuarina BUZ 2</name>
    <dbReference type="NCBI Taxonomy" id="1166018"/>
    <lineage>
        <taxon>Bacteria</taxon>
        <taxon>Pseudomonadati</taxon>
        <taxon>Bacteroidota</taxon>
        <taxon>Cytophagia</taxon>
        <taxon>Cytophagales</taxon>
        <taxon>Spirosomataceae</taxon>
        <taxon>Fibrella</taxon>
    </lineage>
</organism>
<accession>I0K9K5</accession>
<dbReference type="EMBL" id="HE796683">
    <property type="protein sequence ID" value="CCH00808.1"/>
    <property type="molecule type" value="Genomic_DNA"/>
</dbReference>
<dbReference type="HOGENOM" id="CLU_3343913_0_0_10"/>